<feature type="transmembrane region" description="Helical" evidence="2">
    <location>
        <begin position="48"/>
        <end position="66"/>
    </location>
</feature>
<keyword evidence="2" id="KW-1133">Transmembrane helix</keyword>
<dbReference type="Proteomes" id="UP001596457">
    <property type="component" value="Unassembled WGS sequence"/>
</dbReference>
<dbReference type="EMBL" id="JBHTBZ010000041">
    <property type="protein sequence ID" value="MFC7461547.1"/>
    <property type="molecule type" value="Genomic_DNA"/>
</dbReference>
<keyword evidence="4" id="KW-1185">Reference proteome</keyword>
<feature type="transmembrane region" description="Helical" evidence="2">
    <location>
        <begin position="20"/>
        <end position="42"/>
    </location>
</feature>
<protein>
    <submittedName>
        <fullName evidence="3">Uncharacterized protein</fullName>
    </submittedName>
</protein>
<name>A0ABW2SDN9_9BURK</name>
<dbReference type="RefSeq" id="WP_382201819.1">
    <property type="nucleotide sequence ID" value="NZ_JBHTBZ010000041.1"/>
</dbReference>
<keyword evidence="2" id="KW-0472">Membrane</keyword>
<keyword evidence="2" id="KW-0812">Transmembrane</keyword>
<sequence>MPNEYLNHIRNQSAYPTFRAFIQIIHIIVIIIAAGIAVSGLFISKEAIIPLILLGALIYIAGKIATEVSLMVADTADSTIEKGSRDWKRPTNEINNEKQTAETNQPIPPNQAEQIISVAKPISEQAKSEAMTIIKELEKHGYEGKGFNPTKGTWIISGGGNEFEQTTDQLRSLLKNFK</sequence>
<evidence type="ECO:0000313" key="4">
    <source>
        <dbReference type="Proteomes" id="UP001596457"/>
    </source>
</evidence>
<evidence type="ECO:0000256" key="2">
    <source>
        <dbReference type="SAM" id="Phobius"/>
    </source>
</evidence>
<organism evidence="3 4">
    <name type="scientific">Hydrogenophaga defluvii</name>
    <dbReference type="NCBI Taxonomy" id="249410"/>
    <lineage>
        <taxon>Bacteria</taxon>
        <taxon>Pseudomonadati</taxon>
        <taxon>Pseudomonadota</taxon>
        <taxon>Betaproteobacteria</taxon>
        <taxon>Burkholderiales</taxon>
        <taxon>Comamonadaceae</taxon>
        <taxon>Hydrogenophaga</taxon>
    </lineage>
</organism>
<proteinExistence type="predicted"/>
<reference evidence="4" key="1">
    <citation type="journal article" date="2019" name="Int. J. Syst. Evol. Microbiol.">
        <title>The Global Catalogue of Microorganisms (GCM) 10K type strain sequencing project: providing services to taxonomists for standard genome sequencing and annotation.</title>
        <authorList>
            <consortium name="The Broad Institute Genomics Platform"/>
            <consortium name="The Broad Institute Genome Sequencing Center for Infectious Disease"/>
            <person name="Wu L."/>
            <person name="Ma J."/>
        </authorList>
    </citation>
    <scope>NUCLEOTIDE SEQUENCE [LARGE SCALE GENOMIC DNA]</scope>
    <source>
        <strain evidence="4">CCUG 53903</strain>
    </source>
</reference>
<feature type="compositionally biased region" description="Basic and acidic residues" evidence="1">
    <location>
        <begin position="81"/>
        <end position="100"/>
    </location>
</feature>
<feature type="region of interest" description="Disordered" evidence="1">
    <location>
        <begin position="81"/>
        <end position="107"/>
    </location>
</feature>
<evidence type="ECO:0000256" key="1">
    <source>
        <dbReference type="SAM" id="MobiDB-lite"/>
    </source>
</evidence>
<accession>A0ABW2SDN9</accession>
<gene>
    <name evidence="3" type="ORF">ACFQU0_14030</name>
</gene>
<evidence type="ECO:0000313" key="3">
    <source>
        <dbReference type="EMBL" id="MFC7461547.1"/>
    </source>
</evidence>
<comment type="caution">
    <text evidence="3">The sequence shown here is derived from an EMBL/GenBank/DDBJ whole genome shotgun (WGS) entry which is preliminary data.</text>
</comment>